<accession>A0ABV5LQE6</accession>
<dbReference type="SUPFAM" id="SSF53067">
    <property type="entry name" value="Actin-like ATPase domain"/>
    <property type="match status" value="2"/>
</dbReference>
<dbReference type="Proteomes" id="UP001589748">
    <property type="component" value="Unassembled WGS sequence"/>
</dbReference>
<sequence length="312" mass="30301">MSVQDLLLALDAGGTSTRALLLRSDGTVLGRGRSGAGNPTSAGSERALASVAAASAEAVTGADPARVSLAVLAMAGEQHLLGAADLRSALGVGPATEVRVVSDVLAMFRSGADEPTGAAVVSGTGSNAARVEDGVVVRAVGGAGWLLGDGGSGFAIGHAIVRAVVAAEHGLGPRTSLAGPVLAGVGGDYAGLVRHTYAERPVALARLAPLAFEHAATDAVAAAVVAAAQDDLAALIARVAGPGDPLVVGGSVAHHGLLAPGRSRTPALTDALRGLDLRSARDGAQGAAVAALALHGGEPSAEVLARVRSGAV</sequence>
<comment type="caution">
    <text evidence="2">The sequence shown here is derived from an EMBL/GenBank/DDBJ whole genome shotgun (WGS) entry which is preliminary data.</text>
</comment>
<dbReference type="InterPro" id="IPR052519">
    <property type="entry name" value="Euk-type_GlcNAc_Kinase"/>
</dbReference>
<protein>
    <submittedName>
        <fullName evidence="2">N-acetylglucosamine kinase</fullName>
    </submittedName>
</protein>
<dbReference type="InterPro" id="IPR043129">
    <property type="entry name" value="ATPase_NBD"/>
</dbReference>
<evidence type="ECO:0000313" key="3">
    <source>
        <dbReference type="Proteomes" id="UP001589748"/>
    </source>
</evidence>
<feature type="domain" description="ATPase BadF/BadG/BcrA/BcrD type" evidence="1">
    <location>
        <begin position="10"/>
        <end position="255"/>
    </location>
</feature>
<organism evidence="2 3">
    <name type="scientific">Kineococcus gynurae</name>
    <dbReference type="NCBI Taxonomy" id="452979"/>
    <lineage>
        <taxon>Bacteria</taxon>
        <taxon>Bacillati</taxon>
        <taxon>Actinomycetota</taxon>
        <taxon>Actinomycetes</taxon>
        <taxon>Kineosporiales</taxon>
        <taxon>Kineosporiaceae</taxon>
        <taxon>Kineococcus</taxon>
    </lineage>
</organism>
<keyword evidence="3" id="KW-1185">Reference proteome</keyword>
<gene>
    <name evidence="2" type="ORF">ACFFVI_04955</name>
</gene>
<dbReference type="Pfam" id="PF01869">
    <property type="entry name" value="BcrAD_BadFG"/>
    <property type="match status" value="1"/>
</dbReference>
<dbReference type="Gene3D" id="3.30.420.40">
    <property type="match status" value="2"/>
</dbReference>
<dbReference type="EMBL" id="JBHMDM010000003">
    <property type="protein sequence ID" value="MFB9376310.1"/>
    <property type="molecule type" value="Genomic_DNA"/>
</dbReference>
<name>A0ABV5LQE6_9ACTN</name>
<dbReference type="RefSeq" id="WP_380138539.1">
    <property type="nucleotide sequence ID" value="NZ_JBHLUI010000009.1"/>
</dbReference>
<evidence type="ECO:0000259" key="1">
    <source>
        <dbReference type="Pfam" id="PF01869"/>
    </source>
</evidence>
<dbReference type="PANTHER" id="PTHR43190:SF3">
    <property type="entry name" value="N-ACETYL-D-GLUCOSAMINE KINASE"/>
    <property type="match status" value="1"/>
</dbReference>
<dbReference type="InterPro" id="IPR002731">
    <property type="entry name" value="ATPase_BadF"/>
</dbReference>
<evidence type="ECO:0000313" key="2">
    <source>
        <dbReference type="EMBL" id="MFB9376310.1"/>
    </source>
</evidence>
<dbReference type="PANTHER" id="PTHR43190">
    <property type="entry name" value="N-ACETYL-D-GLUCOSAMINE KINASE"/>
    <property type="match status" value="1"/>
</dbReference>
<reference evidence="2 3" key="1">
    <citation type="submission" date="2024-09" db="EMBL/GenBank/DDBJ databases">
        <authorList>
            <person name="Sun Q."/>
            <person name="Mori K."/>
        </authorList>
    </citation>
    <scope>NUCLEOTIDE SEQUENCE [LARGE SCALE GENOMIC DNA]</scope>
    <source>
        <strain evidence="2 3">TISTR 1856</strain>
    </source>
</reference>
<proteinExistence type="predicted"/>
<dbReference type="GO" id="GO:0016301">
    <property type="term" value="F:kinase activity"/>
    <property type="evidence" value="ECO:0007669"/>
    <property type="project" value="UniProtKB-KW"/>
</dbReference>
<keyword evidence="2" id="KW-0418">Kinase</keyword>
<keyword evidence="2" id="KW-0808">Transferase</keyword>